<accession>A0A2L2LH46</accession>
<evidence type="ECO:0000313" key="1">
    <source>
        <dbReference type="EMBL" id="AVH43663.1"/>
    </source>
</evidence>
<gene>
    <name evidence="1" type="ORF">At1D1609_36100</name>
</gene>
<protein>
    <submittedName>
        <fullName evidence="1">Uncharacterized protein</fullName>
    </submittedName>
</protein>
<evidence type="ECO:0000313" key="2">
    <source>
        <dbReference type="Proteomes" id="UP000237717"/>
    </source>
</evidence>
<dbReference type="RefSeq" id="WP_158662925.1">
    <property type="nucleotide sequence ID" value="NZ_CP026925.1"/>
</dbReference>
<dbReference type="AlphaFoldDB" id="A0A2L2LH46"/>
<sequence length="170" mass="19210">MYSRKSEERDVGRYFKEAACLSRRSLFVTPTLRRVEQGPSGGPEALCLLDSNAANQGFWYGYVCRHPKRLTFVSIIVFTTAFVDAFEDATLFARFDYWVRKRLKYDPCSGDGFSEIYRENADFAAAVSALEEMALARQLNSPPGDPDLRIVDVFGMTSFKNQDGAYPICP</sequence>
<dbReference type="EMBL" id="CP026925">
    <property type="protein sequence ID" value="AVH43663.1"/>
    <property type="molecule type" value="Genomic_DNA"/>
</dbReference>
<proteinExistence type="predicted"/>
<organism evidence="1 2">
    <name type="scientific">Agrobacterium tumefaciens</name>
    <dbReference type="NCBI Taxonomy" id="358"/>
    <lineage>
        <taxon>Bacteria</taxon>
        <taxon>Pseudomonadati</taxon>
        <taxon>Pseudomonadota</taxon>
        <taxon>Alphaproteobacteria</taxon>
        <taxon>Hyphomicrobiales</taxon>
        <taxon>Rhizobiaceae</taxon>
        <taxon>Rhizobium/Agrobacterium group</taxon>
        <taxon>Agrobacterium</taxon>
        <taxon>Agrobacterium tumefaciens complex</taxon>
    </lineage>
</organism>
<dbReference type="Proteomes" id="UP000237717">
    <property type="component" value="Chromosome II"/>
</dbReference>
<reference evidence="1 2" key="1">
    <citation type="submission" date="2018-02" db="EMBL/GenBank/DDBJ databases">
        <title>Complete genome sequence of Agrobacterium tumefaciens 1D1609.</title>
        <authorList>
            <person name="Cho S.-T."/>
            <person name="Haryono M."/>
            <person name="Chang H.-H."/>
            <person name="Santos M.N."/>
            <person name="Lai E.-M."/>
            <person name="Kuo C.-H."/>
        </authorList>
    </citation>
    <scope>NUCLEOTIDE SEQUENCE [LARGE SCALE GENOMIC DNA]</scope>
    <source>
        <strain evidence="1 2">1D1609</strain>
    </source>
</reference>
<name>A0A2L2LH46_AGRTU</name>